<dbReference type="Pfam" id="PF00990">
    <property type="entry name" value="GGDEF"/>
    <property type="match status" value="1"/>
</dbReference>
<evidence type="ECO:0000313" key="10">
    <source>
        <dbReference type="Proteomes" id="UP001157353"/>
    </source>
</evidence>
<sequence length="480" mass="54626">MRNRKLRFVALLAILLTSGFLFTSFVSYFTAHESISSQVAQTTLPLTSDNIYSEIQRDLLRPIFISSMMAKDTFVRDWVINGENEPQAIVKYLKEIQIHYGTVTSFFVSEKTRQYYHPTGILKPINQIDKIDAWYFRVQKMQQDYEINVDTDTADRTSLTVFINHRVYDYAGNYIGAIGVGLAVDAVQRLIENYKHRYGREVYFIDKNGTLMLRGLSGHENDNIHNINGLSSFATKILTSPSSSISYDNEGKKHYLNSRFVPEFNWYLIVSQQEDEAEQRIHNALLLNLGVSFIISIIIIIFVHLIIASYQKKLETMATTDKLTGCANRQVFDVLFKQAQSQSKRSKTPLSAMMFDIDYFKQVNDTYGHPTGDVVLKTLIQTIKASIRESDLIFRWGGEEFLIILPESDLQTASDIAEMIRTKVESLVITFAGKTVSVTVSVGVSRLSELDTRDTLIAHIDEALYRAKDNGRNSVATYKG</sequence>
<evidence type="ECO:0000256" key="2">
    <source>
        <dbReference type="ARBA" id="ARBA00012528"/>
    </source>
</evidence>
<dbReference type="PANTHER" id="PTHR45138">
    <property type="entry name" value="REGULATORY COMPONENTS OF SENSORY TRANSDUCTION SYSTEM"/>
    <property type="match status" value="1"/>
</dbReference>
<reference evidence="10" key="1">
    <citation type="journal article" date="2019" name="Int. J. Syst. Evol. Microbiol.">
        <title>The Global Catalogue of Microorganisms (GCM) 10K type strain sequencing project: providing services to taxonomists for standard genome sequencing and annotation.</title>
        <authorList>
            <consortium name="The Broad Institute Genomics Platform"/>
            <consortium name="The Broad Institute Genome Sequencing Center for Infectious Disease"/>
            <person name="Wu L."/>
            <person name="Ma J."/>
        </authorList>
    </citation>
    <scope>NUCLEOTIDE SEQUENCE [LARGE SCALE GENOMIC DNA]</scope>
    <source>
        <strain evidence="10">NBRC 103166</strain>
    </source>
</reference>
<keyword evidence="10" id="KW-1185">Reference proteome</keyword>
<comment type="subcellular location">
    <subcellularLocation>
        <location evidence="1">Cell membrane</location>
        <topology evidence="1">Multi-pass membrane protein</topology>
    </subcellularLocation>
</comment>
<evidence type="ECO:0000256" key="3">
    <source>
        <dbReference type="ARBA" id="ARBA00022475"/>
    </source>
</evidence>
<dbReference type="EC" id="2.7.7.65" evidence="2"/>
<dbReference type="EMBL" id="BSPQ01000021">
    <property type="protein sequence ID" value="GLS92398.1"/>
    <property type="molecule type" value="Genomic_DNA"/>
</dbReference>
<feature type="transmembrane region" description="Helical" evidence="7">
    <location>
        <begin position="285"/>
        <end position="307"/>
    </location>
</feature>
<dbReference type="SUPFAM" id="SSF55073">
    <property type="entry name" value="Nucleotide cyclase"/>
    <property type="match status" value="1"/>
</dbReference>
<dbReference type="InterPro" id="IPR050469">
    <property type="entry name" value="Diguanylate_Cyclase"/>
</dbReference>
<comment type="caution">
    <text evidence="9">The sequence shown here is derived from an EMBL/GenBank/DDBJ whole genome shotgun (WGS) entry which is preliminary data.</text>
</comment>
<accession>A0ABQ6E5C3</accession>
<organism evidence="9 10">
    <name type="scientific">Psychromonas marina</name>
    <dbReference type="NCBI Taxonomy" id="88364"/>
    <lineage>
        <taxon>Bacteria</taxon>
        <taxon>Pseudomonadati</taxon>
        <taxon>Pseudomonadota</taxon>
        <taxon>Gammaproteobacteria</taxon>
        <taxon>Alteromonadales</taxon>
        <taxon>Psychromonadaceae</taxon>
        <taxon>Psychromonas</taxon>
    </lineage>
</organism>
<evidence type="ECO:0000256" key="5">
    <source>
        <dbReference type="ARBA" id="ARBA00022989"/>
    </source>
</evidence>
<dbReference type="Pfam" id="PF02743">
    <property type="entry name" value="dCache_1"/>
    <property type="match status" value="1"/>
</dbReference>
<keyword evidence="3" id="KW-1003">Cell membrane</keyword>
<dbReference type="CDD" id="cd01949">
    <property type="entry name" value="GGDEF"/>
    <property type="match status" value="1"/>
</dbReference>
<dbReference type="PANTHER" id="PTHR45138:SF26">
    <property type="entry name" value="DIGUANYLATE CYCLASE"/>
    <property type="match status" value="1"/>
</dbReference>
<evidence type="ECO:0000256" key="1">
    <source>
        <dbReference type="ARBA" id="ARBA00004651"/>
    </source>
</evidence>
<dbReference type="RefSeq" id="WP_284205500.1">
    <property type="nucleotide sequence ID" value="NZ_BSPQ01000021.1"/>
</dbReference>
<feature type="domain" description="GGDEF" evidence="8">
    <location>
        <begin position="348"/>
        <end position="480"/>
    </location>
</feature>
<keyword evidence="5 7" id="KW-1133">Transmembrane helix</keyword>
<dbReference type="InterPro" id="IPR000160">
    <property type="entry name" value="GGDEF_dom"/>
</dbReference>
<gene>
    <name evidence="9" type="ORF">GCM10007916_34690</name>
</gene>
<keyword evidence="6 7" id="KW-0472">Membrane</keyword>
<dbReference type="NCBIfam" id="TIGR00254">
    <property type="entry name" value="GGDEF"/>
    <property type="match status" value="1"/>
</dbReference>
<evidence type="ECO:0000256" key="7">
    <source>
        <dbReference type="SAM" id="Phobius"/>
    </source>
</evidence>
<dbReference type="Proteomes" id="UP001157353">
    <property type="component" value="Unassembled WGS sequence"/>
</dbReference>
<evidence type="ECO:0000256" key="4">
    <source>
        <dbReference type="ARBA" id="ARBA00022692"/>
    </source>
</evidence>
<keyword evidence="4 7" id="KW-0812">Transmembrane</keyword>
<protein>
    <recommendedName>
        <fullName evidence="2">diguanylate cyclase</fullName>
        <ecNumber evidence="2">2.7.7.65</ecNumber>
    </recommendedName>
</protein>
<evidence type="ECO:0000259" key="8">
    <source>
        <dbReference type="PROSITE" id="PS50887"/>
    </source>
</evidence>
<dbReference type="InterPro" id="IPR029787">
    <property type="entry name" value="Nucleotide_cyclase"/>
</dbReference>
<dbReference type="InterPro" id="IPR043128">
    <property type="entry name" value="Rev_trsase/Diguanyl_cyclase"/>
</dbReference>
<dbReference type="Gene3D" id="3.30.450.20">
    <property type="entry name" value="PAS domain"/>
    <property type="match status" value="1"/>
</dbReference>
<dbReference type="PROSITE" id="PS50887">
    <property type="entry name" value="GGDEF"/>
    <property type="match status" value="1"/>
</dbReference>
<evidence type="ECO:0000313" key="9">
    <source>
        <dbReference type="EMBL" id="GLS92398.1"/>
    </source>
</evidence>
<dbReference type="Gene3D" id="3.30.70.270">
    <property type="match status" value="1"/>
</dbReference>
<proteinExistence type="predicted"/>
<dbReference type="InterPro" id="IPR033479">
    <property type="entry name" value="dCache_1"/>
</dbReference>
<name>A0ABQ6E5C3_9GAMM</name>
<dbReference type="SMART" id="SM00267">
    <property type="entry name" value="GGDEF"/>
    <property type="match status" value="1"/>
</dbReference>
<evidence type="ECO:0000256" key="6">
    <source>
        <dbReference type="ARBA" id="ARBA00023136"/>
    </source>
</evidence>